<dbReference type="AlphaFoldDB" id="A0A2A6CI24"/>
<evidence type="ECO:0000313" key="2">
    <source>
        <dbReference type="Proteomes" id="UP000005239"/>
    </source>
</evidence>
<protein>
    <submittedName>
        <fullName evidence="1">Uncharacterized protein</fullName>
    </submittedName>
</protein>
<accession>A0A2A6CI24</accession>
<reference evidence="1" key="2">
    <citation type="submission" date="2022-06" db="UniProtKB">
        <authorList>
            <consortium name="EnsemblMetazoa"/>
        </authorList>
    </citation>
    <scope>IDENTIFICATION</scope>
    <source>
        <strain evidence="1">PS312</strain>
    </source>
</reference>
<evidence type="ECO:0000313" key="1">
    <source>
        <dbReference type="EnsemblMetazoa" id="PPA38076.1"/>
    </source>
</evidence>
<dbReference type="EnsemblMetazoa" id="PPA38076.1">
    <property type="protein sequence ID" value="PPA38076.1"/>
    <property type="gene ID" value="WBGene00276445"/>
</dbReference>
<accession>A0A8R1YWI2</accession>
<gene>
    <name evidence="1" type="primary">WBGene00276445</name>
</gene>
<dbReference type="PROSITE" id="PS51257">
    <property type="entry name" value="PROKAR_LIPOPROTEIN"/>
    <property type="match status" value="1"/>
</dbReference>
<dbReference type="Proteomes" id="UP000005239">
    <property type="component" value="Unassembled WGS sequence"/>
</dbReference>
<sequence>MRSLVVILLTAYASFGCDIREASLVDMALDMEMPATICLRVLTSRTGEWALSNSFPEVWSAKMIRNAELASDNSVVCLHNTTLPTEYIIACRGTFCSLPMRKKDAIMRCTFTIQEMMLRINFFSFCYALFSAVFAYCGCYYETRPLPKWIQVVFAGPIRWCKKMGKKKERDSQKE</sequence>
<reference evidence="2" key="1">
    <citation type="journal article" date="2008" name="Nat. Genet.">
        <title>The Pristionchus pacificus genome provides a unique perspective on nematode lifestyle and parasitism.</title>
        <authorList>
            <person name="Dieterich C."/>
            <person name="Clifton S.W."/>
            <person name="Schuster L.N."/>
            <person name="Chinwalla A."/>
            <person name="Delehaunty K."/>
            <person name="Dinkelacker I."/>
            <person name="Fulton L."/>
            <person name="Fulton R."/>
            <person name="Godfrey J."/>
            <person name="Minx P."/>
            <person name="Mitreva M."/>
            <person name="Roeseler W."/>
            <person name="Tian H."/>
            <person name="Witte H."/>
            <person name="Yang S.P."/>
            <person name="Wilson R.K."/>
            <person name="Sommer R.J."/>
        </authorList>
    </citation>
    <scope>NUCLEOTIDE SEQUENCE [LARGE SCALE GENOMIC DNA]</scope>
    <source>
        <strain evidence="2">PS312</strain>
    </source>
</reference>
<proteinExistence type="predicted"/>
<name>A0A2A6CI24_PRIPA</name>
<organism evidence="1 2">
    <name type="scientific">Pristionchus pacificus</name>
    <name type="common">Parasitic nematode worm</name>
    <dbReference type="NCBI Taxonomy" id="54126"/>
    <lineage>
        <taxon>Eukaryota</taxon>
        <taxon>Metazoa</taxon>
        <taxon>Ecdysozoa</taxon>
        <taxon>Nematoda</taxon>
        <taxon>Chromadorea</taxon>
        <taxon>Rhabditida</taxon>
        <taxon>Rhabditina</taxon>
        <taxon>Diplogasteromorpha</taxon>
        <taxon>Diplogasteroidea</taxon>
        <taxon>Neodiplogasteridae</taxon>
        <taxon>Pristionchus</taxon>
    </lineage>
</organism>
<keyword evidence="2" id="KW-1185">Reference proteome</keyword>